<accession>A0A151IXM4</accession>
<organism evidence="1 2">
    <name type="scientific">Trachymyrmex cornetzi</name>
    <dbReference type="NCBI Taxonomy" id="471704"/>
    <lineage>
        <taxon>Eukaryota</taxon>
        <taxon>Metazoa</taxon>
        <taxon>Ecdysozoa</taxon>
        <taxon>Arthropoda</taxon>
        <taxon>Hexapoda</taxon>
        <taxon>Insecta</taxon>
        <taxon>Pterygota</taxon>
        <taxon>Neoptera</taxon>
        <taxon>Endopterygota</taxon>
        <taxon>Hymenoptera</taxon>
        <taxon>Apocrita</taxon>
        <taxon>Aculeata</taxon>
        <taxon>Formicoidea</taxon>
        <taxon>Formicidae</taxon>
        <taxon>Myrmicinae</taxon>
        <taxon>Trachymyrmex</taxon>
    </lineage>
</organism>
<evidence type="ECO:0000313" key="2">
    <source>
        <dbReference type="Proteomes" id="UP000078492"/>
    </source>
</evidence>
<protein>
    <submittedName>
        <fullName evidence="1">Uncharacterized protein</fullName>
    </submittedName>
</protein>
<gene>
    <name evidence="1" type="ORF">ALC57_15086</name>
</gene>
<dbReference type="Proteomes" id="UP000078492">
    <property type="component" value="Unassembled WGS sequence"/>
</dbReference>
<sequence>MSLSFTLTGKSSVLAVSYFPAVDLGDDDYELRLTDFETYYTLANVNSTNNKFYYDNKEISLLVQFRVS</sequence>
<dbReference type="STRING" id="471704.A0A151IXM4"/>
<dbReference type="AlphaFoldDB" id="A0A151IXM4"/>
<evidence type="ECO:0000313" key="1">
    <source>
        <dbReference type="EMBL" id="KYN12746.1"/>
    </source>
</evidence>
<name>A0A151IXM4_9HYME</name>
<dbReference type="EMBL" id="KQ980806">
    <property type="protein sequence ID" value="KYN12746.1"/>
    <property type="molecule type" value="Genomic_DNA"/>
</dbReference>
<reference evidence="1 2" key="1">
    <citation type="submission" date="2015-09" db="EMBL/GenBank/DDBJ databases">
        <title>Trachymyrmex cornetzi WGS genome.</title>
        <authorList>
            <person name="Nygaard S."/>
            <person name="Hu H."/>
            <person name="Boomsma J."/>
            <person name="Zhang G."/>
        </authorList>
    </citation>
    <scope>NUCLEOTIDE SEQUENCE [LARGE SCALE GENOMIC DNA]</scope>
    <source>
        <strain evidence="1">Tcor2-1</strain>
        <tissue evidence="1">Whole body</tissue>
    </source>
</reference>
<proteinExistence type="predicted"/>
<keyword evidence="2" id="KW-1185">Reference proteome</keyword>